<reference evidence="2" key="1">
    <citation type="submission" date="2009-05" db="EMBL/GenBank/DDBJ databases">
        <title>The genome sequence of Ajellomyces capsulatus strain H143.</title>
        <authorList>
            <person name="Champion M."/>
            <person name="Cuomo C.A."/>
            <person name="Ma L.-J."/>
            <person name="Henn M.R."/>
            <person name="Sil A."/>
            <person name="Goldman B."/>
            <person name="Young S.K."/>
            <person name="Kodira C.D."/>
            <person name="Zeng Q."/>
            <person name="Koehrsen M."/>
            <person name="Alvarado L."/>
            <person name="Berlin A.M."/>
            <person name="Borenstein D."/>
            <person name="Chen Z."/>
            <person name="Engels R."/>
            <person name="Freedman E."/>
            <person name="Gellesch M."/>
            <person name="Goldberg J."/>
            <person name="Griggs A."/>
            <person name="Gujja S."/>
            <person name="Heiman D.I."/>
            <person name="Hepburn T.A."/>
            <person name="Howarth C."/>
            <person name="Jen D."/>
            <person name="Larson L."/>
            <person name="Lewis B."/>
            <person name="Mehta T."/>
            <person name="Park D."/>
            <person name="Pearson M."/>
            <person name="Roberts A."/>
            <person name="Saif S."/>
            <person name="Shea T.D."/>
            <person name="Shenoy N."/>
            <person name="Sisk P."/>
            <person name="Stolte C."/>
            <person name="Sykes S."/>
            <person name="Walk T."/>
            <person name="White J."/>
            <person name="Yandava C."/>
            <person name="Klein B."/>
            <person name="McEwen J.G."/>
            <person name="Puccia R."/>
            <person name="Goldman G.H."/>
            <person name="Felipe M.S."/>
            <person name="Nino-Vega G."/>
            <person name="San-Blas G."/>
            <person name="Taylor J.W."/>
            <person name="Mendoza L."/>
            <person name="Galagan J.E."/>
            <person name="Nusbaum C."/>
            <person name="Birren B.W."/>
        </authorList>
    </citation>
    <scope>NUCLEOTIDE SEQUENCE [LARGE SCALE GENOMIC DNA]</scope>
    <source>
        <strain evidence="2">H143</strain>
    </source>
</reference>
<name>C6HHX4_AJECH</name>
<organism evidence="1 2">
    <name type="scientific">Ajellomyces capsulatus (strain H143)</name>
    <name type="common">Darling's disease fungus</name>
    <name type="synonym">Histoplasma capsulatum</name>
    <dbReference type="NCBI Taxonomy" id="544712"/>
    <lineage>
        <taxon>Eukaryota</taxon>
        <taxon>Fungi</taxon>
        <taxon>Dikarya</taxon>
        <taxon>Ascomycota</taxon>
        <taxon>Pezizomycotina</taxon>
        <taxon>Eurotiomycetes</taxon>
        <taxon>Eurotiomycetidae</taxon>
        <taxon>Onygenales</taxon>
        <taxon>Ajellomycetaceae</taxon>
        <taxon>Histoplasma</taxon>
    </lineage>
</organism>
<dbReference type="AlphaFoldDB" id="C6HHX4"/>
<gene>
    <name evidence="1" type="ORF">HCDG_05805</name>
</gene>
<dbReference type="EMBL" id="GG692427">
    <property type="protein sequence ID" value="EER40408.1"/>
    <property type="molecule type" value="Genomic_DNA"/>
</dbReference>
<protein>
    <submittedName>
        <fullName evidence="1">Uncharacterized protein</fullName>
    </submittedName>
</protein>
<dbReference type="HOGENOM" id="CLU_2978610_0_0_1"/>
<sequence>MQLFYSDWAIGLCSKGVTIRLNIEVTKIVRRDRRGVAVVAIPVHGHNSVTEAFDRKIFPSQQPKHAGCGQN</sequence>
<proteinExistence type="predicted"/>
<dbReference type="VEuPathDB" id="FungiDB:HCDG_05805"/>
<dbReference type="OrthoDB" id="10363801at2759"/>
<evidence type="ECO:0000313" key="2">
    <source>
        <dbReference type="Proteomes" id="UP000002624"/>
    </source>
</evidence>
<dbReference type="STRING" id="544712.C6HHX4"/>
<dbReference type="Proteomes" id="UP000002624">
    <property type="component" value="Unassembled WGS sequence"/>
</dbReference>
<dbReference type="OMA" id="FDRMIFA"/>
<accession>C6HHX4</accession>
<evidence type="ECO:0000313" key="1">
    <source>
        <dbReference type="EMBL" id="EER40408.1"/>
    </source>
</evidence>